<reference evidence="3" key="1">
    <citation type="journal article" date="2023" name="Mol. Phylogenet. Evol.">
        <title>Genome-scale phylogeny and comparative genomics of the fungal order Sordariales.</title>
        <authorList>
            <person name="Hensen N."/>
            <person name="Bonometti L."/>
            <person name="Westerberg I."/>
            <person name="Brannstrom I.O."/>
            <person name="Guillou S."/>
            <person name="Cros-Aarteil S."/>
            <person name="Calhoun S."/>
            <person name="Haridas S."/>
            <person name="Kuo A."/>
            <person name="Mondo S."/>
            <person name="Pangilinan J."/>
            <person name="Riley R."/>
            <person name="LaButti K."/>
            <person name="Andreopoulos B."/>
            <person name="Lipzen A."/>
            <person name="Chen C."/>
            <person name="Yan M."/>
            <person name="Daum C."/>
            <person name="Ng V."/>
            <person name="Clum A."/>
            <person name="Steindorff A."/>
            <person name="Ohm R.A."/>
            <person name="Martin F."/>
            <person name="Silar P."/>
            <person name="Natvig D.O."/>
            <person name="Lalanne C."/>
            <person name="Gautier V."/>
            <person name="Ament-Velasquez S.L."/>
            <person name="Kruys A."/>
            <person name="Hutchinson M.I."/>
            <person name="Powell A.J."/>
            <person name="Barry K."/>
            <person name="Miller A.N."/>
            <person name="Grigoriev I.V."/>
            <person name="Debuchy R."/>
            <person name="Gladieux P."/>
            <person name="Hiltunen Thoren M."/>
            <person name="Johannesson H."/>
        </authorList>
    </citation>
    <scope>NUCLEOTIDE SEQUENCE</scope>
    <source>
        <strain evidence="3">CBS 232.78</strain>
    </source>
</reference>
<dbReference type="Pfam" id="PF24883">
    <property type="entry name" value="NPHP3_N"/>
    <property type="match status" value="1"/>
</dbReference>
<keyword evidence="1" id="KW-0677">Repeat</keyword>
<sequence length="329" mass="36998">MSSISDAAKAQICQLINVQEDVLSAIVQARILERLAFNDMHTRYDAIEDACSKTFCWMFGNNYNSETDDDEDECRVPSQRLIKWLSSGQGIFHISGKLGSGKSTLMKFLYEHRDTKFELARWAGERALVIAGFFFFFWKPGSALQKSLIGPLRSLLYDVLRQCPELIPTSVMDFPAKEASKTFSRLVQNRDVCANQCFCFFIDGLDEYEETKQEDRKAVVDLLRNGSAASLGNVELCVSSREDNVLLTDIQEGPGKRHIIRATPETAHGIFLWVALVVKSMRELLENGAEPETPGKMLETLPDELDSLFEHILLEFSALASDYKAGAED</sequence>
<evidence type="ECO:0000259" key="2">
    <source>
        <dbReference type="Pfam" id="PF24883"/>
    </source>
</evidence>
<dbReference type="SUPFAM" id="SSF52540">
    <property type="entry name" value="P-loop containing nucleoside triphosphate hydrolases"/>
    <property type="match status" value="1"/>
</dbReference>
<feature type="domain" description="Nephrocystin 3-like N-terminal" evidence="2">
    <location>
        <begin position="80"/>
        <end position="241"/>
    </location>
</feature>
<evidence type="ECO:0000313" key="4">
    <source>
        <dbReference type="Proteomes" id="UP001285441"/>
    </source>
</evidence>
<proteinExistence type="predicted"/>
<dbReference type="EMBL" id="JAULSW010000010">
    <property type="protein sequence ID" value="KAK3368502.1"/>
    <property type="molecule type" value="Genomic_DNA"/>
</dbReference>
<organism evidence="3 4">
    <name type="scientific">Podospora didyma</name>
    <dbReference type="NCBI Taxonomy" id="330526"/>
    <lineage>
        <taxon>Eukaryota</taxon>
        <taxon>Fungi</taxon>
        <taxon>Dikarya</taxon>
        <taxon>Ascomycota</taxon>
        <taxon>Pezizomycotina</taxon>
        <taxon>Sordariomycetes</taxon>
        <taxon>Sordariomycetidae</taxon>
        <taxon>Sordariales</taxon>
        <taxon>Podosporaceae</taxon>
        <taxon>Podospora</taxon>
    </lineage>
</organism>
<evidence type="ECO:0000313" key="3">
    <source>
        <dbReference type="EMBL" id="KAK3368502.1"/>
    </source>
</evidence>
<evidence type="ECO:0000256" key="1">
    <source>
        <dbReference type="ARBA" id="ARBA00022737"/>
    </source>
</evidence>
<keyword evidence="4" id="KW-1185">Reference proteome</keyword>
<dbReference type="PANTHER" id="PTHR10039:SF5">
    <property type="entry name" value="NACHT DOMAIN-CONTAINING PROTEIN"/>
    <property type="match status" value="1"/>
</dbReference>
<dbReference type="InterPro" id="IPR056884">
    <property type="entry name" value="NPHP3-like_N"/>
</dbReference>
<name>A0AAE0N2N7_9PEZI</name>
<protein>
    <recommendedName>
        <fullName evidence="2">Nephrocystin 3-like N-terminal domain-containing protein</fullName>
    </recommendedName>
</protein>
<reference evidence="3" key="2">
    <citation type="submission" date="2023-06" db="EMBL/GenBank/DDBJ databases">
        <authorList>
            <consortium name="Lawrence Berkeley National Laboratory"/>
            <person name="Haridas S."/>
            <person name="Hensen N."/>
            <person name="Bonometti L."/>
            <person name="Westerberg I."/>
            <person name="Brannstrom I.O."/>
            <person name="Guillou S."/>
            <person name="Cros-Aarteil S."/>
            <person name="Calhoun S."/>
            <person name="Kuo A."/>
            <person name="Mondo S."/>
            <person name="Pangilinan J."/>
            <person name="Riley R."/>
            <person name="LaButti K."/>
            <person name="Andreopoulos B."/>
            <person name="Lipzen A."/>
            <person name="Chen C."/>
            <person name="Yanf M."/>
            <person name="Daum C."/>
            <person name="Ng V."/>
            <person name="Clum A."/>
            <person name="Steindorff A."/>
            <person name="Ohm R."/>
            <person name="Martin F."/>
            <person name="Silar P."/>
            <person name="Natvig D."/>
            <person name="Lalanne C."/>
            <person name="Gautier V."/>
            <person name="Ament-velasquez S.L."/>
            <person name="Kruys A."/>
            <person name="Hutchinson M.I."/>
            <person name="Powell A.J."/>
            <person name="Barry K."/>
            <person name="Miller A.N."/>
            <person name="Grigoriev I.V."/>
            <person name="Debuchy R."/>
            <person name="Gladieux P."/>
            <person name="Thoren M.H."/>
            <person name="Johannesson H."/>
        </authorList>
    </citation>
    <scope>NUCLEOTIDE SEQUENCE</scope>
    <source>
        <strain evidence="3">CBS 232.78</strain>
    </source>
</reference>
<dbReference type="Proteomes" id="UP001285441">
    <property type="component" value="Unassembled WGS sequence"/>
</dbReference>
<accession>A0AAE0N2N7</accession>
<dbReference type="PANTHER" id="PTHR10039">
    <property type="entry name" value="AMELOGENIN"/>
    <property type="match status" value="1"/>
</dbReference>
<dbReference type="Gene3D" id="3.40.50.300">
    <property type="entry name" value="P-loop containing nucleotide triphosphate hydrolases"/>
    <property type="match status" value="1"/>
</dbReference>
<dbReference type="InterPro" id="IPR027417">
    <property type="entry name" value="P-loop_NTPase"/>
</dbReference>
<gene>
    <name evidence="3" type="ORF">B0H63DRAFT_497750</name>
</gene>
<comment type="caution">
    <text evidence="3">The sequence shown here is derived from an EMBL/GenBank/DDBJ whole genome shotgun (WGS) entry which is preliminary data.</text>
</comment>
<dbReference type="AlphaFoldDB" id="A0AAE0N2N7"/>